<accession>A0AAU9TVR8</accession>
<dbReference type="EMBL" id="CAKOGL010000009">
    <property type="protein sequence ID" value="CAH2089987.1"/>
    <property type="molecule type" value="Genomic_DNA"/>
</dbReference>
<feature type="region of interest" description="Disordered" evidence="1">
    <location>
        <begin position="1"/>
        <end position="36"/>
    </location>
</feature>
<proteinExistence type="predicted"/>
<evidence type="ECO:0000256" key="1">
    <source>
        <dbReference type="SAM" id="MobiDB-lite"/>
    </source>
</evidence>
<name>A0AAU9TVR8_EUPED</name>
<evidence type="ECO:0000313" key="3">
    <source>
        <dbReference type="Proteomes" id="UP001153954"/>
    </source>
</evidence>
<sequence>MDKKESHSEPVHRDRNRKRKFSGNRYTGKDETSFASTSAKKLGANKNFEETVTPNFIYCILEFTCVFSAISSSVICKNCNSKVTFKQCIVQCLGLKISMECEYSLVQALQIDGKTIIYYESKSFFSEHDFFELLP</sequence>
<reference evidence="2" key="1">
    <citation type="submission" date="2022-03" db="EMBL/GenBank/DDBJ databases">
        <authorList>
            <person name="Tunstrom K."/>
        </authorList>
    </citation>
    <scope>NUCLEOTIDE SEQUENCE</scope>
</reference>
<dbReference type="AlphaFoldDB" id="A0AAU9TVR8"/>
<protein>
    <submittedName>
        <fullName evidence="2">Uncharacterized protein</fullName>
    </submittedName>
</protein>
<keyword evidence="3" id="KW-1185">Reference proteome</keyword>
<comment type="caution">
    <text evidence="2">The sequence shown here is derived from an EMBL/GenBank/DDBJ whole genome shotgun (WGS) entry which is preliminary data.</text>
</comment>
<gene>
    <name evidence="2" type="ORF">EEDITHA_LOCUS5989</name>
</gene>
<dbReference type="Proteomes" id="UP001153954">
    <property type="component" value="Unassembled WGS sequence"/>
</dbReference>
<evidence type="ECO:0000313" key="2">
    <source>
        <dbReference type="EMBL" id="CAH2089987.1"/>
    </source>
</evidence>
<organism evidence="2 3">
    <name type="scientific">Euphydryas editha</name>
    <name type="common">Edith's checkerspot</name>
    <dbReference type="NCBI Taxonomy" id="104508"/>
    <lineage>
        <taxon>Eukaryota</taxon>
        <taxon>Metazoa</taxon>
        <taxon>Ecdysozoa</taxon>
        <taxon>Arthropoda</taxon>
        <taxon>Hexapoda</taxon>
        <taxon>Insecta</taxon>
        <taxon>Pterygota</taxon>
        <taxon>Neoptera</taxon>
        <taxon>Endopterygota</taxon>
        <taxon>Lepidoptera</taxon>
        <taxon>Glossata</taxon>
        <taxon>Ditrysia</taxon>
        <taxon>Papilionoidea</taxon>
        <taxon>Nymphalidae</taxon>
        <taxon>Nymphalinae</taxon>
        <taxon>Euphydryas</taxon>
    </lineage>
</organism>
<feature type="compositionally biased region" description="Basic and acidic residues" evidence="1">
    <location>
        <begin position="1"/>
        <end position="13"/>
    </location>
</feature>